<name>A0ABY8GUF1_9BURK</name>
<reference evidence="1 2" key="1">
    <citation type="submission" date="2023-03" db="EMBL/GenBank/DDBJ databases">
        <title>Achromobacter spanius LIG8.</title>
        <authorList>
            <person name="Shrestha S."/>
        </authorList>
    </citation>
    <scope>NUCLEOTIDE SEQUENCE [LARGE SCALE GENOMIC DNA]</scope>
    <source>
        <strain evidence="1 2">LIG8</strain>
    </source>
</reference>
<accession>A0ABY8GUF1</accession>
<protein>
    <submittedName>
        <fullName evidence="1">Uncharacterized protein</fullName>
    </submittedName>
</protein>
<dbReference type="EMBL" id="CP121261">
    <property type="protein sequence ID" value="WFP08490.1"/>
    <property type="molecule type" value="Genomic_DNA"/>
</dbReference>
<evidence type="ECO:0000313" key="1">
    <source>
        <dbReference type="EMBL" id="WFP08490.1"/>
    </source>
</evidence>
<evidence type="ECO:0000313" key="2">
    <source>
        <dbReference type="Proteomes" id="UP001214170"/>
    </source>
</evidence>
<dbReference type="Proteomes" id="UP001214170">
    <property type="component" value="Chromosome"/>
</dbReference>
<gene>
    <name evidence="1" type="ORF">P8T11_01055</name>
</gene>
<keyword evidence="2" id="KW-1185">Reference proteome</keyword>
<organism evidence="1 2">
    <name type="scientific">Achromobacter spanius</name>
    <dbReference type="NCBI Taxonomy" id="217203"/>
    <lineage>
        <taxon>Bacteria</taxon>
        <taxon>Pseudomonadati</taxon>
        <taxon>Pseudomonadota</taxon>
        <taxon>Betaproteobacteria</taxon>
        <taxon>Burkholderiales</taxon>
        <taxon>Alcaligenaceae</taxon>
        <taxon>Achromobacter</taxon>
    </lineage>
</organism>
<sequence>MTPRYRGIGERNKTRQGPALLSAVLARPAHDYLDGQHTGIQAYDFTTHLKSIDMALRHRTHSFHSRNRTYRAQYAKE</sequence>
<dbReference type="RefSeq" id="WP_268078731.1">
    <property type="nucleotide sequence ID" value="NZ_CP106885.1"/>
</dbReference>
<proteinExistence type="predicted"/>